<accession>A0AAE7UQW5</accession>
<dbReference type="Proteomes" id="UP000822331">
    <property type="component" value="Unassembled WGS sequence"/>
</dbReference>
<gene>
    <name evidence="2" type="ORF">G6L72_15055</name>
    <name evidence="3" type="ORF">G6M88_16560</name>
</gene>
<dbReference type="Pfam" id="PF00583">
    <property type="entry name" value="Acetyltransf_1"/>
    <property type="match status" value="1"/>
</dbReference>
<reference evidence="3" key="2">
    <citation type="submission" date="2020-02" db="EMBL/GenBank/DDBJ databases">
        <title>Unexpected conservation and global transmission of agrobacterial virulence plasmids.</title>
        <authorList>
            <person name="Weisberg A.J."/>
            <person name="Davis E.W. II"/>
            <person name="Tabima J.R."/>
            <person name="Belcher M.S."/>
            <person name="Miller M."/>
            <person name="Kuo C.-H."/>
            <person name="Loper J.E."/>
            <person name="Grunwald N.J."/>
            <person name="Putnam M.L."/>
            <person name="Chang J.H."/>
        </authorList>
    </citation>
    <scope>NUCLEOTIDE SEQUENCE</scope>
    <source>
        <strain evidence="3">W2/73</strain>
    </source>
</reference>
<dbReference type="SUPFAM" id="SSF55729">
    <property type="entry name" value="Acyl-CoA N-acyltransferases (Nat)"/>
    <property type="match status" value="1"/>
</dbReference>
<dbReference type="InterPro" id="IPR016181">
    <property type="entry name" value="Acyl_CoA_acyltransferase"/>
</dbReference>
<name>A0AAE7UQW5_9HYPH</name>
<feature type="domain" description="N-acetyltransferase" evidence="1">
    <location>
        <begin position="1"/>
        <end position="160"/>
    </location>
</feature>
<dbReference type="GO" id="GO:0016747">
    <property type="term" value="F:acyltransferase activity, transferring groups other than amino-acyl groups"/>
    <property type="evidence" value="ECO:0007669"/>
    <property type="project" value="InterPro"/>
</dbReference>
<evidence type="ECO:0000313" key="2">
    <source>
        <dbReference type="EMBL" id="NTF38016.1"/>
    </source>
</evidence>
<dbReference type="AlphaFoldDB" id="A0AAE7UQW5"/>
<dbReference type="EMBL" id="JAAMCP010000009">
    <property type="protein sequence ID" value="NTF38016.1"/>
    <property type="molecule type" value="Genomic_DNA"/>
</dbReference>
<evidence type="ECO:0000313" key="5">
    <source>
        <dbReference type="Proteomes" id="UP000822331"/>
    </source>
</evidence>
<dbReference type="RefSeq" id="WP_065701261.1">
    <property type="nucleotide sequence ID" value="NZ_CP049207.1"/>
</dbReference>
<dbReference type="InterPro" id="IPR000182">
    <property type="entry name" value="GNAT_dom"/>
</dbReference>
<evidence type="ECO:0000259" key="1">
    <source>
        <dbReference type="PROSITE" id="PS51186"/>
    </source>
</evidence>
<organism evidence="3 4">
    <name type="scientific">Agrobacterium rubi</name>
    <dbReference type="NCBI Taxonomy" id="28099"/>
    <lineage>
        <taxon>Bacteria</taxon>
        <taxon>Pseudomonadati</taxon>
        <taxon>Pseudomonadota</taxon>
        <taxon>Alphaproteobacteria</taxon>
        <taxon>Hyphomicrobiales</taxon>
        <taxon>Rhizobiaceae</taxon>
        <taxon>Rhizobium/Agrobacterium group</taxon>
        <taxon>Agrobacterium</taxon>
    </lineage>
</organism>
<dbReference type="Gene3D" id="3.40.630.30">
    <property type="match status" value="1"/>
</dbReference>
<evidence type="ECO:0000313" key="4">
    <source>
        <dbReference type="Proteomes" id="UP000663912"/>
    </source>
</evidence>
<dbReference type="CDD" id="cd04301">
    <property type="entry name" value="NAT_SF"/>
    <property type="match status" value="1"/>
</dbReference>
<dbReference type="KEGG" id="arui:G6M88_16560"/>
<dbReference type="NCBIfam" id="TIGR04045">
    <property type="entry name" value="MSMEG_0567_GNAT"/>
    <property type="match status" value="1"/>
</dbReference>
<proteinExistence type="predicted"/>
<dbReference type="EMBL" id="CP049207">
    <property type="protein sequence ID" value="QTG02064.1"/>
    <property type="molecule type" value="Genomic_DNA"/>
</dbReference>
<evidence type="ECO:0000313" key="3">
    <source>
        <dbReference type="EMBL" id="QTG02064.1"/>
    </source>
</evidence>
<protein>
    <submittedName>
        <fullName evidence="3">Histone acetyltransferase</fullName>
    </submittedName>
</protein>
<reference evidence="2 5" key="1">
    <citation type="journal article" date="2020" name="Science">
        <title>Unexpected conservation and global transmission of agrobacterial virulence plasmids.</title>
        <authorList>
            <person name="Weisberg A.J."/>
            <person name="Davis E.W. 2nd"/>
            <person name="Tabima J."/>
            <person name="Belcher M.S."/>
            <person name="Miller M."/>
            <person name="Kuo C.H."/>
            <person name="Loper J.E."/>
            <person name="Grunwald N.J."/>
            <person name="Putnam M.L."/>
            <person name="Chang J.H."/>
        </authorList>
    </citation>
    <scope>NUCLEOTIDE SEQUENCE [LARGE SCALE GENOMIC DNA]</scope>
    <source>
        <strain evidence="2 5">A19/93</strain>
    </source>
</reference>
<dbReference type="InterPro" id="IPR024035">
    <property type="entry name" value="MSMEG_0567_GNAT"/>
</dbReference>
<dbReference type="Proteomes" id="UP000663912">
    <property type="component" value="Chromosome 2"/>
</dbReference>
<dbReference type="PROSITE" id="PS51186">
    <property type="entry name" value="GNAT"/>
    <property type="match status" value="1"/>
</dbReference>
<sequence>MMIEPFPPFRTGEFQVKFATSDWEREEAHALRRDVFCREQQIFEGDDRDGIDDHATPIVALSMLGVAADQVVGTVRIHEAEPGLWWGSRLAVRDDFRKIGALGATLIRLAVSSANAMGCHTFLANVQVQNGPLFSRMHWDVVEEFEIYGKPHLRMRADLAWYPPCTTPEAGFIALAKKAA</sequence>
<keyword evidence="5" id="KW-1185">Reference proteome</keyword>